<comment type="similarity">
    <text evidence="2 7">Belongs to the DedA family.</text>
</comment>
<dbReference type="PANTHER" id="PTHR30353:SF0">
    <property type="entry name" value="TRANSMEMBRANE PROTEIN"/>
    <property type="match status" value="1"/>
</dbReference>
<keyword evidence="3 7" id="KW-1003">Cell membrane</keyword>
<comment type="caution">
    <text evidence="9">The sequence shown here is derived from an EMBL/GenBank/DDBJ whole genome shotgun (WGS) entry which is preliminary data.</text>
</comment>
<keyword evidence="6 7" id="KW-0472">Membrane</keyword>
<evidence type="ECO:0000313" key="10">
    <source>
        <dbReference type="Proteomes" id="UP000178017"/>
    </source>
</evidence>
<evidence type="ECO:0000256" key="6">
    <source>
        <dbReference type="ARBA" id="ARBA00023136"/>
    </source>
</evidence>
<evidence type="ECO:0000256" key="3">
    <source>
        <dbReference type="ARBA" id="ARBA00022475"/>
    </source>
</evidence>
<organism evidence="9 10">
    <name type="scientific">Candidatus Daviesbacteria bacterium RIFCSPLOWO2_01_FULL_40_24</name>
    <dbReference type="NCBI Taxonomy" id="1797787"/>
    <lineage>
        <taxon>Bacteria</taxon>
        <taxon>Candidatus Daviesiibacteriota</taxon>
    </lineage>
</organism>
<dbReference type="EMBL" id="MFDO01000018">
    <property type="protein sequence ID" value="OGE65358.1"/>
    <property type="molecule type" value="Genomic_DNA"/>
</dbReference>
<dbReference type="InterPro" id="IPR032816">
    <property type="entry name" value="VTT_dom"/>
</dbReference>
<feature type="domain" description="VTT" evidence="8">
    <location>
        <begin position="39"/>
        <end position="164"/>
    </location>
</feature>
<feature type="transmembrane region" description="Helical" evidence="7">
    <location>
        <begin position="178"/>
        <end position="199"/>
    </location>
</feature>
<protein>
    <recommendedName>
        <fullName evidence="8">VTT domain-containing protein</fullName>
    </recommendedName>
</protein>
<dbReference type="Pfam" id="PF09335">
    <property type="entry name" value="VTT_dom"/>
    <property type="match status" value="1"/>
</dbReference>
<proteinExistence type="inferred from homology"/>
<sequence length="216" mass="23832">MDFNSLLHGDLKSLIQTIGYIGVFTMILLESGLLIGFFFPGDSLLFTAGFLASQGFFDITILAIGTFIAAVLGDSGGYFIGHKFGRRLFNRENSVLFHKDHLKKAEVFYEKHGGKTIILARFMPVIRTFAPVVAGIGSMHYSTFIIYNLIGAFLWAVCISLAGYFLGTLIPAEIADKFIILITLGIIFLSISPGLYHALKTKESRNKVLALLKLKK</sequence>
<gene>
    <name evidence="9" type="ORF">A3B49_00505</name>
</gene>
<reference evidence="9 10" key="1">
    <citation type="journal article" date="2016" name="Nat. Commun.">
        <title>Thousands of microbial genomes shed light on interconnected biogeochemical processes in an aquifer system.</title>
        <authorList>
            <person name="Anantharaman K."/>
            <person name="Brown C.T."/>
            <person name="Hug L.A."/>
            <person name="Sharon I."/>
            <person name="Castelle C.J."/>
            <person name="Probst A.J."/>
            <person name="Thomas B.C."/>
            <person name="Singh A."/>
            <person name="Wilkins M.J."/>
            <person name="Karaoz U."/>
            <person name="Brodie E.L."/>
            <person name="Williams K.H."/>
            <person name="Hubbard S.S."/>
            <person name="Banfield J.F."/>
        </authorList>
    </citation>
    <scope>NUCLEOTIDE SEQUENCE [LARGE SCALE GENOMIC DNA]</scope>
</reference>
<feature type="transmembrane region" description="Helical" evidence="7">
    <location>
        <begin position="144"/>
        <end position="166"/>
    </location>
</feature>
<evidence type="ECO:0000256" key="4">
    <source>
        <dbReference type="ARBA" id="ARBA00022692"/>
    </source>
</evidence>
<evidence type="ECO:0000256" key="2">
    <source>
        <dbReference type="ARBA" id="ARBA00010792"/>
    </source>
</evidence>
<feature type="transmembrane region" description="Helical" evidence="7">
    <location>
        <begin position="59"/>
        <end position="81"/>
    </location>
</feature>
<dbReference type="Proteomes" id="UP000178017">
    <property type="component" value="Unassembled WGS sequence"/>
</dbReference>
<evidence type="ECO:0000256" key="7">
    <source>
        <dbReference type="RuleBase" id="RU367016"/>
    </source>
</evidence>
<dbReference type="GO" id="GO:0005886">
    <property type="term" value="C:plasma membrane"/>
    <property type="evidence" value="ECO:0007669"/>
    <property type="project" value="UniProtKB-SubCell"/>
</dbReference>
<dbReference type="InterPro" id="IPR032818">
    <property type="entry name" value="DedA-like"/>
</dbReference>
<accession>A0A1F5MJ26</accession>
<evidence type="ECO:0000313" key="9">
    <source>
        <dbReference type="EMBL" id="OGE65358.1"/>
    </source>
</evidence>
<evidence type="ECO:0000256" key="1">
    <source>
        <dbReference type="ARBA" id="ARBA00004651"/>
    </source>
</evidence>
<evidence type="ECO:0000256" key="5">
    <source>
        <dbReference type="ARBA" id="ARBA00022989"/>
    </source>
</evidence>
<evidence type="ECO:0000259" key="8">
    <source>
        <dbReference type="Pfam" id="PF09335"/>
    </source>
</evidence>
<dbReference type="AlphaFoldDB" id="A0A1F5MJ26"/>
<keyword evidence="5 7" id="KW-1133">Transmembrane helix</keyword>
<dbReference type="PANTHER" id="PTHR30353">
    <property type="entry name" value="INNER MEMBRANE PROTEIN DEDA-RELATED"/>
    <property type="match status" value="1"/>
</dbReference>
<feature type="transmembrane region" description="Helical" evidence="7">
    <location>
        <begin position="20"/>
        <end position="39"/>
    </location>
</feature>
<comment type="subcellular location">
    <subcellularLocation>
        <location evidence="1 7">Cell membrane</location>
        <topology evidence="1 7">Multi-pass membrane protein</topology>
    </subcellularLocation>
</comment>
<name>A0A1F5MJ26_9BACT</name>
<keyword evidence="4 7" id="KW-0812">Transmembrane</keyword>